<protein>
    <submittedName>
        <fullName evidence="1">Uncharacterized protein</fullName>
    </submittedName>
</protein>
<proteinExistence type="predicted"/>
<keyword evidence="2" id="KW-1185">Reference proteome</keyword>
<organism evidence="1 2">
    <name type="scientific">Amphibalanus amphitrite</name>
    <name type="common">Striped barnacle</name>
    <name type="synonym">Balanus amphitrite</name>
    <dbReference type="NCBI Taxonomy" id="1232801"/>
    <lineage>
        <taxon>Eukaryota</taxon>
        <taxon>Metazoa</taxon>
        <taxon>Ecdysozoa</taxon>
        <taxon>Arthropoda</taxon>
        <taxon>Crustacea</taxon>
        <taxon>Multicrustacea</taxon>
        <taxon>Cirripedia</taxon>
        <taxon>Thoracica</taxon>
        <taxon>Thoracicalcarea</taxon>
        <taxon>Balanomorpha</taxon>
        <taxon>Balanoidea</taxon>
        <taxon>Balanidae</taxon>
        <taxon>Amphibalaninae</taxon>
        <taxon>Amphibalanus</taxon>
    </lineage>
</organism>
<dbReference type="InterPro" id="IPR032675">
    <property type="entry name" value="LRR_dom_sf"/>
</dbReference>
<sequence length="338" mass="37417">MVLEYLRTLEKLTVFVPPDSTGRWLRLLPPSLRTLNVNGPGETREPLTRLCRPLDHGLEVVIKQAGDDVINQLAKELGPRVTALHMFTCPRVTAGALQRLLSALTGLEDVTLDRTLSGAITDASLAALHGCSQLRVMQLGEPRKRCMDIPVTAVSSTAAVTEPAGLWSLLSRHSRSVQLVELKDNIPLSPPHARAITVRHATARVCIFWLRDATWSHLDPDDPETFVDGWGTRCRRLVVVESRREPDASAVTRLVRYSHAQTISSLMVGERGADDVQVIGHSIDCVRQHMEPRVLFDSRQARQSAGPLYVRNRALLQGHHLRVASTVDSDTPYITVDP</sequence>
<evidence type="ECO:0000313" key="1">
    <source>
        <dbReference type="EMBL" id="KAF0291291.1"/>
    </source>
</evidence>
<dbReference type="OrthoDB" id="6618337at2759"/>
<evidence type="ECO:0000313" key="2">
    <source>
        <dbReference type="Proteomes" id="UP000440578"/>
    </source>
</evidence>
<dbReference type="AlphaFoldDB" id="A0A6A4VPT1"/>
<dbReference type="EMBL" id="VIIS01001891">
    <property type="protein sequence ID" value="KAF0291291.1"/>
    <property type="molecule type" value="Genomic_DNA"/>
</dbReference>
<comment type="caution">
    <text evidence="1">The sequence shown here is derived from an EMBL/GenBank/DDBJ whole genome shotgun (WGS) entry which is preliminary data.</text>
</comment>
<reference evidence="1 2" key="1">
    <citation type="submission" date="2019-07" db="EMBL/GenBank/DDBJ databases">
        <title>Draft genome assembly of a fouling barnacle, Amphibalanus amphitrite (Darwin, 1854): The first reference genome for Thecostraca.</title>
        <authorList>
            <person name="Kim W."/>
        </authorList>
    </citation>
    <scope>NUCLEOTIDE SEQUENCE [LARGE SCALE GENOMIC DNA]</scope>
    <source>
        <strain evidence="1">SNU_AA5</strain>
        <tissue evidence="1">Soma without cirri and trophi</tissue>
    </source>
</reference>
<accession>A0A6A4VPT1</accession>
<name>A0A6A4VPT1_AMPAM</name>
<gene>
    <name evidence="1" type="ORF">FJT64_010551</name>
</gene>
<dbReference type="Proteomes" id="UP000440578">
    <property type="component" value="Unassembled WGS sequence"/>
</dbReference>
<dbReference type="Gene3D" id="3.80.10.10">
    <property type="entry name" value="Ribonuclease Inhibitor"/>
    <property type="match status" value="1"/>
</dbReference>